<evidence type="ECO:0000259" key="2">
    <source>
        <dbReference type="PROSITE" id="PS51370"/>
    </source>
</evidence>
<sequence length="83" mass="9055">MENSQSKQTEAEHCKTQKKLIREKARARAREREKGGGVVAVAGGWWLEEDGTGAAVEGDEGSEAMSKPPDVDIEEPIAIPFYP</sequence>
<accession>A0A6J5TU83</accession>
<name>A0A6J5TU83_PRUAR</name>
<protein>
    <recommendedName>
        <fullName evidence="2">R domain-containing protein</fullName>
    </recommendedName>
</protein>
<gene>
    <name evidence="3" type="ORF">CURHAP_LOCUS9194</name>
</gene>
<feature type="region of interest" description="Disordered" evidence="1">
    <location>
        <begin position="1"/>
        <end position="20"/>
    </location>
</feature>
<evidence type="ECO:0000313" key="4">
    <source>
        <dbReference type="Proteomes" id="UP000507222"/>
    </source>
</evidence>
<evidence type="ECO:0000313" key="3">
    <source>
        <dbReference type="EMBL" id="CAB4266737.1"/>
    </source>
</evidence>
<feature type="compositionally biased region" description="Basic and acidic residues" evidence="1">
    <location>
        <begin position="9"/>
        <end position="20"/>
    </location>
</feature>
<dbReference type="PROSITE" id="PS51370">
    <property type="entry name" value="R"/>
    <property type="match status" value="1"/>
</dbReference>
<dbReference type="Proteomes" id="UP000507222">
    <property type="component" value="Unassembled WGS sequence"/>
</dbReference>
<dbReference type="EMBL" id="CAEKDK010000001">
    <property type="protein sequence ID" value="CAB4266737.1"/>
    <property type="molecule type" value="Genomic_DNA"/>
</dbReference>
<dbReference type="InterPro" id="IPR017888">
    <property type="entry name" value="CYC/TB1_R_domain"/>
</dbReference>
<dbReference type="AlphaFoldDB" id="A0A6J5TU83"/>
<organism evidence="3 4">
    <name type="scientific">Prunus armeniaca</name>
    <name type="common">Apricot</name>
    <name type="synonym">Armeniaca vulgaris</name>
    <dbReference type="NCBI Taxonomy" id="36596"/>
    <lineage>
        <taxon>Eukaryota</taxon>
        <taxon>Viridiplantae</taxon>
        <taxon>Streptophyta</taxon>
        <taxon>Embryophyta</taxon>
        <taxon>Tracheophyta</taxon>
        <taxon>Spermatophyta</taxon>
        <taxon>Magnoliopsida</taxon>
        <taxon>eudicotyledons</taxon>
        <taxon>Gunneridae</taxon>
        <taxon>Pentapetalae</taxon>
        <taxon>rosids</taxon>
        <taxon>fabids</taxon>
        <taxon>Rosales</taxon>
        <taxon>Rosaceae</taxon>
        <taxon>Amygdaloideae</taxon>
        <taxon>Amygdaleae</taxon>
        <taxon>Prunus</taxon>
    </lineage>
</organism>
<feature type="region of interest" description="Disordered" evidence="1">
    <location>
        <begin position="54"/>
        <end position="75"/>
    </location>
</feature>
<feature type="domain" description="R" evidence="2">
    <location>
        <begin position="19"/>
        <end position="34"/>
    </location>
</feature>
<reference evidence="3 4" key="1">
    <citation type="submission" date="2020-05" db="EMBL/GenBank/DDBJ databases">
        <authorList>
            <person name="Campoy J."/>
            <person name="Schneeberger K."/>
            <person name="Spophaly S."/>
        </authorList>
    </citation>
    <scope>NUCLEOTIDE SEQUENCE [LARGE SCALE GENOMIC DNA]</scope>
    <source>
        <strain evidence="3">PruArmRojPasFocal</strain>
    </source>
</reference>
<evidence type="ECO:0000256" key="1">
    <source>
        <dbReference type="SAM" id="MobiDB-lite"/>
    </source>
</evidence>
<proteinExistence type="predicted"/>